<evidence type="ECO:0000313" key="3">
    <source>
        <dbReference type="Proteomes" id="UP000694383"/>
    </source>
</evidence>
<sequence>MDVFMNLGIKIPNSVRVEGISVTEEAGVDEVIDFLKQYGRITRTEMMPESCAEFDGSLIIEFNSGETIAALRHMLPYTFNPSDKTKTYFISELSTVYAEYIAKSKTQSYLTELQNVAKLSGMDFAEVLKATMAQIGQSVAEIHPAAEKNLPADPNVVISSKPSARPPAIIPPQEPSPFLAEIKPHPASWQHTTEPGERASTTMPDFNPPEVQRYVVEHIVKSEASVFPQKLKVFSGRLQRPAHEADYETWRSGVDLLLRDPSVSDLQCSRRIVDSLLPPAADVIKHLSTDALLSVYLDTLDSAYGTVQDGDELFAKFMDTFQNNGEKPSSYLHRLQVALNAAAKRGGVKDIDASSNKTE</sequence>
<keyword evidence="3" id="KW-1185">Reference proteome</keyword>
<dbReference type="InterPro" id="IPR026523">
    <property type="entry name" value="PNMA"/>
</dbReference>
<reference evidence="2" key="2">
    <citation type="submission" date="2025-09" db="UniProtKB">
        <authorList>
            <consortium name="Ensembl"/>
        </authorList>
    </citation>
    <scope>IDENTIFICATION</scope>
</reference>
<proteinExistence type="predicted"/>
<dbReference type="Proteomes" id="UP000694383">
    <property type="component" value="Unplaced"/>
</dbReference>
<dbReference type="PANTHER" id="PTHR23095:SF53">
    <property type="entry name" value="ZINC FINGER CCHC DOMAIN-CONTAINING PROTEIN 12-LIKE"/>
    <property type="match status" value="1"/>
</dbReference>
<evidence type="ECO:0000313" key="2">
    <source>
        <dbReference type="Ensembl" id="ENSOSIP00000002997.1"/>
    </source>
</evidence>
<organism evidence="2 3">
    <name type="scientific">Oryzias sinensis</name>
    <name type="common">Chinese medaka</name>
    <dbReference type="NCBI Taxonomy" id="183150"/>
    <lineage>
        <taxon>Eukaryota</taxon>
        <taxon>Metazoa</taxon>
        <taxon>Chordata</taxon>
        <taxon>Craniata</taxon>
        <taxon>Vertebrata</taxon>
        <taxon>Euteleostomi</taxon>
        <taxon>Actinopterygii</taxon>
        <taxon>Neopterygii</taxon>
        <taxon>Teleostei</taxon>
        <taxon>Neoteleostei</taxon>
        <taxon>Acanthomorphata</taxon>
        <taxon>Ovalentaria</taxon>
        <taxon>Atherinomorphae</taxon>
        <taxon>Beloniformes</taxon>
        <taxon>Adrianichthyidae</taxon>
        <taxon>Oryziinae</taxon>
        <taxon>Oryzias</taxon>
    </lineage>
</organism>
<feature type="domain" description="Paraneoplastic antigen Ma-like C-terminal" evidence="1">
    <location>
        <begin position="234"/>
        <end position="350"/>
    </location>
</feature>
<evidence type="ECO:0000259" key="1">
    <source>
        <dbReference type="Pfam" id="PF14893"/>
    </source>
</evidence>
<dbReference type="InterPro" id="IPR048270">
    <property type="entry name" value="PNMA_C"/>
</dbReference>
<dbReference type="Ensembl" id="ENSOSIT00000003223.1">
    <property type="protein sequence ID" value="ENSOSIP00000002997.1"/>
    <property type="gene ID" value="ENSOSIG00000001936.1"/>
</dbReference>
<protein>
    <recommendedName>
        <fullName evidence="1">Paraneoplastic antigen Ma-like C-terminal domain-containing protein</fullName>
    </recommendedName>
</protein>
<dbReference type="GeneTree" id="ENSGT01030000235119"/>
<dbReference type="AlphaFoldDB" id="A0A8C7WTM1"/>
<dbReference type="Pfam" id="PF14893">
    <property type="entry name" value="PNMA"/>
    <property type="match status" value="1"/>
</dbReference>
<name>A0A8C7WTM1_9TELE</name>
<accession>A0A8C7WTM1</accession>
<reference evidence="2" key="1">
    <citation type="submission" date="2025-08" db="UniProtKB">
        <authorList>
            <consortium name="Ensembl"/>
        </authorList>
    </citation>
    <scope>IDENTIFICATION</scope>
</reference>
<dbReference type="PANTHER" id="PTHR23095">
    <property type="entry name" value="PARANEOPLASTIC ANTIGEN"/>
    <property type="match status" value="1"/>
</dbReference>